<proteinExistence type="predicted"/>
<keyword evidence="3" id="KW-1185">Reference proteome</keyword>
<dbReference type="AlphaFoldDB" id="A0A0L1JR97"/>
<feature type="transmembrane region" description="Helical" evidence="1">
    <location>
        <begin position="42"/>
        <end position="64"/>
    </location>
</feature>
<protein>
    <submittedName>
        <fullName evidence="2">Uncharacterized protein</fullName>
    </submittedName>
</protein>
<dbReference type="RefSeq" id="WP_050530388.1">
    <property type="nucleotide sequence ID" value="NZ_AQQZ01000003.1"/>
</dbReference>
<dbReference type="PATRIC" id="fig|1317121.7.peg.2299"/>
<evidence type="ECO:0000313" key="2">
    <source>
        <dbReference type="EMBL" id="KNG94237.1"/>
    </source>
</evidence>
<gene>
    <name evidence="2" type="ORF">ATO11_08445</name>
</gene>
<feature type="transmembrane region" description="Helical" evidence="1">
    <location>
        <begin position="7"/>
        <end position="30"/>
    </location>
</feature>
<accession>A0A0L1JR97</accession>
<organism evidence="2 3">
    <name type="scientific">Pseudaestuariivita atlantica</name>
    <dbReference type="NCBI Taxonomy" id="1317121"/>
    <lineage>
        <taxon>Bacteria</taxon>
        <taxon>Pseudomonadati</taxon>
        <taxon>Pseudomonadota</taxon>
        <taxon>Alphaproteobacteria</taxon>
        <taxon>Rhodobacterales</taxon>
        <taxon>Paracoccaceae</taxon>
        <taxon>Pseudaestuariivita</taxon>
    </lineage>
</organism>
<dbReference type="STRING" id="1317121.ATO11_08445"/>
<name>A0A0L1JR97_9RHOB</name>
<reference evidence="2 3" key="1">
    <citation type="journal article" date="2015" name="Int. J. Syst. Evol. Microbiol.">
        <title>Aestuariivita atlantica sp. nov., isolated from deep sea sediment of the Atlantic Ocean.</title>
        <authorList>
            <person name="Li G."/>
            <person name="Lai Q."/>
            <person name="Du Y."/>
            <person name="Liu X."/>
            <person name="Sun F."/>
            <person name="Shao Z."/>
        </authorList>
    </citation>
    <scope>NUCLEOTIDE SEQUENCE [LARGE SCALE GENOMIC DNA]</scope>
    <source>
        <strain evidence="2 3">22II-S11-z3</strain>
    </source>
</reference>
<evidence type="ECO:0000313" key="3">
    <source>
        <dbReference type="Proteomes" id="UP000036938"/>
    </source>
</evidence>
<feature type="transmembrane region" description="Helical" evidence="1">
    <location>
        <begin position="85"/>
        <end position="104"/>
    </location>
</feature>
<dbReference type="Proteomes" id="UP000036938">
    <property type="component" value="Unassembled WGS sequence"/>
</dbReference>
<keyword evidence="1" id="KW-0812">Transmembrane</keyword>
<comment type="caution">
    <text evidence="2">The sequence shown here is derived from an EMBL/GenBank/DDBJ whole genome shotgun (WGS) entry which is preliminary data.</text>
</comment>
<sequence length="125" mass="14082">MTTAEAILTAVTWWGVIGGIVAVVFLGYGIDRIDEDADGAFVFRPLLVPGIVVIWPLVLWRWYCLASGRDHWAHRHRPRRHRHRIFAYAMPIAIVAVIVAGLAVRQSWPDHIAPERLSPPAEDSQ</sequence>
<keyword evidence="1" id="KW-0472">Membrane</keyword>
<dbReference type="OrthoDB" id="7857180at2"/>
<keyword evidence="1" id="KW-1133">Transmembrane helix</keyword>
<evidence type="ECO:0000256" key="1">
    <source>
        <dbReference type="SAM" id="Phobius"/>
    </source>
</evidence>
<dbReference type="EMBL" id="AQQZ01000003">
    <property type="protein sequence ID" value="KNG94237.1"/>
    <property type="molecule type" value="Genomic_DNA"/>
</dbReference>